<dbReference type="AlphaFoldDB" id="A0A4V6RQR9"/>
<sequence>MPDVLVDAWRHTFVDRSNGIALVAGGNEVELVAVRLGSRRARRLRVVRDGADHAIALSSREVEAKDSQVSLLEAATEKLQTTLADSNRGSNPRITAVL</sequence>
<dbReference type="Proteomes" id="UP000308092">
    <property type="component" value="Unassembled WGS sequence"/>
</dbReference>
<keyword evidence="2" id="KW-1185">Reference proteome</keyword>
<dbReference type="VEuPathDB" id="FungiDB:EYZ11_008086"/>
<comment type="caution">
    <text evidence="1">The sequence shown here is derived from an EMBL/GenBank/DDBJ whole genome shotgun (WGS) entry which is preliminary data.</text>
</comment>
<evidence type="ECO:0000313" key="2">
    <source>
        <dbReference type="Proteomes" id="UP000308092"/>
    </source>
</evidence>
<evidence type="ECO:0000313" key="1">
    <source>
        <dbReference type="EMBL" id="THC92444.1"/>
    </source>
</evidence>
<reference evidence="1 2" key="1">
    <citation type="submission" date="2019-03" db="EMBL/GenBank/DDBJ databases">
        <title>The genome sequence of a newly discovered highly antifungal drug resistant Aspergillus species, Aspergillus tanneri NIH 1004.</title>
        <authorList>
            <person name="Mounaud S."/>
            <person name="Singh I."/>
            <person name="Joardar V."/>
            <person name="Pakala S."/>
            <person name="Pakala S."/>
            <person name="Venepally P."/>
            <person name="Hoover J."/>
            <person name="Nierman W."/>
            <person name="Chung J."/>
            <person name="Losada L."/>
        </authorList>
    </citation>
    <scope>NUCLEOTIDE SEQUENCE [LARGE SCALE GENOMIC DNA]</scope>
    <source>
        <strain evidence="1 2">NIH1004</strain>
    </source>
</reference>
<dbReference type="EMBL" id="SOSA01000334">
    <property type="protein sequence ID" value="THC92444.1"/>
    <property type="molecule type" value="Genomic_DNA"/>
</dbReference>
<name>A0A4V6RQR9_9EURO</name>
<proteinExistence type="predicted"/>
<protein>
    <submittedName>
        <fullName evidence="1">Uncharacterized protein</fullName>
    </submittedName>
</protein>
<organism evidence="1 2">
    <name type="scientific">Aspergillus tanneri</name>
    <dbReference type="NCBI Taxonomy" id="1220188"/>
    <lineage>
        <taxon>Eukaryota</taxon>
        <taxon>Fungi</taxon>
        <taxon>Dikarya</taxon>
        <taxon>Ascomycota</taxon>
        <taxon>Pezizomycotina</taxon>
        <taxon>Eurotiomycetes</taxon>
        <taxon>Eurotiomycetidae</taxon>
        <taxon>Eurotiales</taxon>
        <taxon>Aspergillaceae</taxon>
        <taxon>Aspergillus</taxon>
        <taxon>Aspergillus subgen. Circumdati</taxon>
    </lineage>
</organism>
<gene>
    <name evidence="1" type="ORF">EYZ11_008086</name>
</gene>
<accession>A0A4V6RQR9</accession>